<reference evidence="11 12" key="1">
    <citation type="journal article" date="2005" name="PLoS Biol.">
        <title>The genome sequence of Rickettsia felis identifies the first putative conjugative plasmid in an obligate intracellular parasite.</title>
        <authorList>
            <person name="Ogata H."/>
            <person name="Renesto P."/>
            <person name="Audic S."/>
            <person name="Robert C."/>
            <person name="Blanc G."/>
            <person name="Fournier P.E."/>
            <person name="Parinello H."/>
            <person name="Claverie J.M."/>
            <person name="Raoult D."/>
        </authorList>
    </citation>
    <scope>NUCLEOTIDE SEQUENCE [LARGE SCALE GENOMIC DNA]</scope>
    <source>
        <strain evidence="12">ATCC VR-1525 / URRWXCal2</strain>
    </source>
</reference>
<evidence type="ECO:0000256" key="3">
    <source>
        <dbReference type="ARBA" id="ARBA00022723"/>
    </source>
</evidence>
<dbReference type="Pfam" id="PF01427">
    <property type="entry name" value="Peptidase_M15"/>
    <property type="match status" value="2"/>
</dbReference>
<evidence type="ECO:0000256" key="9">
    <source>
        <dbReference type="HAMAP-Rule" id="MF_01924"/>
    </source>
</evidence>
<comment type="cofactor">
    <cofactor evidence="9">
        <name>Zn(2+)</name>
        <dbReference type="ChEBI" id="CHEBI:29105"/>
    </cofactor>
    <text evidence="9">Binds 1 zinc ion per subunit.</text>
</comment>
<evidence type="ECO:0000256" key="10">
    <source>
        <dbReference type="PIRNR" id="PIRNR026671"/>
    </source>
</evidence>
<dbReference type="EC" id="3.4.13.22" evidence="9 10"/>
<dbReference type="GO" id="GO:0071555">
    <property type="term" value="P:cell wall organization"/>
    <property type="evidence" value="ECO:0007669"/>
    <property type="project" value="UniProtKB-KW"/>
</dbReference>
<dbReference type="GO" id="GO:0160237">
    <property type="term" value="F:D-Ala-D-Ala dipeptidase activity"/>
    <property type="evidence" value="ECO:0007669"/>
    <property type="project" value="UniProtKB-EC"/>
</dbReference>
<dbReference type="AlphaFoldDB" id="Q4UKS6"/>
<keyword evidence="7 9" id="KW-0482">Metalloprotease</keyword>
<evidence type="ECO:0000313" key="11">
    <source>
        <dbReference type="EMBL" id="AAY61847.1"/>
    </source>
</evidence>
<evidence type="ECO:0000256" key="7">
    <source>
        <dbReference type="ARBA" id="ARBA00023049"/>
    </source>
</evidence>
<evidence type="ECO:0000256" key="2">
    <source>
        <dbReference type="ARBA" id="ARBA00022670"/>
    </source>
</evidence>
<evidence type="ECO:0000256" key="6">
    <source>
        <dbReference type="ARBA" id="ARBA00022997"/>
    </source>
</evidence>
<dbReference type="InterPro" id="IPR000755">
    <property type="entry name" value="A_A_dipeptidase"/>
</dbReference>
<dbReference type="eggNOG" id="COG2173">
    <property type="taxonomic scope" value="Bacteria"/>
</dbReference>
<evidence type="ECO:0000256" key="4">
    <source>
        <dbReference type="ARBA" id="ARBA00022801"/>
    </source>
</evidence>
<keyword evidence="4 9" id="KW-0378">Hydrolase</keyword>
<evidence type="ECO:0000256" key="8">
    <source>
        <dbReference type="ARBA" id="ARBA00023316"/>
    </source>
</evidence>
<dbReference type="HAMAP" id="MF_01924">
    <property type="entry name" value="A_A_dipeptidase"/>
    <property type="match status" value="1"/>
</dbReference>
<dbReference type="GO" id="GO:0008237">
    <property type="term" value="F:metallopeptidase activity"/>
    <property type="evidence" value="ECO:0007669"/>
    <property type="project" value="UniProtKB-KW"/>
</dbReference>
<comment type="function">
    <text evidence="9 10">Catalyzes hydrolysis of the D-alanyl-D-alanine dipeptide.</text>
</comment>
<sequence>MKLILTSLIFIFMSSLPIYAKSLPKGFVYLKDIDPTIIQNMRYYSYENFVGKKVDGYKAPEAILTIEAAKALKAVQAEIKKDGYSLIIYDAYRPQKAVQHFLRWSKDNIDQKNKERFYPYIDKSKCFTLGYIAERSSHSRGSTVDLSIIKLQEEVNNNPEVIKRKLKDERVISYLDDNTVDMYTSFDLFDEASHHDSKLIDKQYLEKRNYLRSKMQKHNFKACQIEWWHYTLEDEPYKDQYFNFDIE</sequence>
<dbReference type="SUPFAM" id="SSF55166">
    <property type="entry name" value="Hedgehog/DD-peptidase"/>
    <property type="match status" value="1"/>
</dbReference>
<dbReference type="PANTHER" id="PTHR43126:SF1">
    <property type="entry name" value="D-ALANYL-D-ALANINE DIPEPTIDASE"/>
    <property type="match status" value="1"/>
</dbReference>
<accession>Q4UKS6</accession>
<dbReference type="PIRSF" id="PIRSF026671">
    <property type="entry name" value="AA_dipeptidase"/>
    <property type="match status" value="1"/>
</dbReference>
<proteinExistence type="inferred from homology"/>
<keyword evidence="6 9" id="KW-0224">Dipeptidase</keyword>
<evidence type="ECO:0000313" key="12">
    <source>
        <dbReference type="Proteomes" id="UP000008548"/>
    </source>
</evidence>
<feature type="binding site" evidence="9">
    <location>
        <position position="138"/>
    </location>
    <ligand>
        <name>Zn(2+)</name>
        <dbReference type="ChEBI" id="CHEBI:29105"/>
        <note>catalytic</note>
    </ligand>
</feature>
<feature type="binding site" evidence="9">
    <location>
        <position position="145"/>
    </location>
    <ligand>
        <name>Zn(2+)</name>
        <dbReference type="ChEBI" id="CHEBI:29105"/>
        <note>catalytic</note>
    </ligand>
</feature>
<dbReference type="STRING" id="315456.RF_0996"/>
<keyword evidence="3 9" id="KW-0479">Metal-binding</keyword>
<dbReference type="Proteomes" id="UP000008548">
    <property type="component" value="Chromosome"/>
</dbReference>
<dbReference type="InterPro" id="IPR009045">
    <property type="entry name" value="Zn_M74/Hedgehog-like"/>
</dbReference>
<dbReference type="OrthoDB" id="9801430at2"/>
<protein>
    <recommendedName>
        <fullName evidence="9 10">D-alanyl-D-alanine dipeptidase</fullName>
        <shortName evidence="9 10">D-Ala-D-Ala dipeptidase</shortName>
        <ecNumber evidence="9 10">3.4.13.22</ecNumber>
    </recommendedName>
</protein>
<evidence type="ECO:0000256" key="1">
    <source>
        <dbReference type="ARBA" id="ARBA00001362"/>
    </source>
</evidence>
<keyword evidence="5 9" id="KW-0862">Zinc</keyword>
<dbReference type="EMBL" id="CP000053">
    <property type="protein sequence ID" value="AAY61847.1"/>
    <property type="molecule type" value="Genomic_DNA"/>
</dbReference>
<feature type="site" description="Transition state stabilizer" evidence="9">
    <location>
        <position position="93"/>
    </location>
</feature>
<name>Q4UKS6_RICFE</name>
<feature type="binding site" evidence="9">
    <location>
        <position position="229"/>
    </location>
    <ligand>
        <name>Zn(2+)</name>
        <dbReference type="ChEBI" id="CHEBI:29105"/>
        <note>catalytic</note>
    </ligand>
</feature>
<dbReference type="KEGG" id="rfe:RF_0996"/>
<dbReference type="GO" id="GO:0008270">
    <property type="term" value="F:zinc ion binding"/>
    <property type="evidence" value="ECO:0007669"/>
    <property type="project" value="UniProtKB-UniRule"/>
</dbReference>
<dbReference type="PANTHER" id="PTHR43126">
    <property type="entry name" value="D-ALANYL-D-ALANINE DIPEPTIDASE"/>
    <property type="match status" value="1"/>
</dbReference>
<keyword evidence="8 10" id="KW-0961">Cell wall biogenesis/degradation</keyword>
<comment type="catalytic activity">
    <reaction evidence="1 9 10">
        <text>D-alanyl-D-alanine + H2O = 2 D-alanine</text>
        <dbReference type="Rhea" id="RHEA:20661"/>
        <dbReference type="ChEBI" id="CHEBI:15377"/>
        <dbReference type="ChEBI" id="CHEBI:57416"/>
        <dbReference type="ChEBI" id="CHEBI:57822"/>
        <dbReference type="EC" id="3.4.13.22"/>
    </reaction>
</comment>
<comment type="similarity">
    <text evidence="9 10">Belongs to the peptidase M15D family.</text>
</comment>
<keyword evidence="12" id="KW-1185">Reference proteome</keyword>
<keyword evidence="2 9" id="KW-0645">Protease</keyword>
<dbReference type="CDD" id="cd14817">
    <property type="entry name" value="D-Ala-D-Ala_dipeptidase_VanX"/>
    <property type="match status" value="1"/>
</dbReference>
<gene>
    <name evidence="9" type="primary">ddpX</name>
    <name evidence="11" type="ordered locus">RF_0996</name>
</gene>
<dbReference type="Gene3D" id="3.30.1380.10">
    <property type="match status" value="1"/>
</dbReference>
<feature type="active site" description="Proton donor/acceptor" evidence="9">
    <location>
        <position position="226"/>
    </location>
</feature>
<evidence type="ECO:0000256" key="5">
    <source>
        <dbReference type="ARBA" id="ARBA00022833"/>
    </source>
</evidence>
<organism evidence="11 12">
    <name type="scientific">Rickettsia felis (strain ATCC VR-1525 / URRWXCal2)</name>
    <name type="common">Rickettsia azadi</name>
    <dbReference type="NCBI Taxonomy" id="315456"/>
    <lineage>
        <taxon>Bacteria</taxon>
        <taxon>Pseudomonadati</taxon>
        <taxon>Pseudomonadota</taxon>
        <taxon>Alphaproteobacteria</taxon>
        <taxon>Rickettsiales</taxon>
        <taxon>Rickettsiaceae</taxon>
        <taxon>Rickettsieae</taxon>
        <taxon>Rickettsia</taxon>
        <taxon>spotted fever group</taxon>
    </lineage>
</organism>
<dbReference type="HOGENOM" id="CLU_060744_0_1_5"/>
<dbReference type="GO" id="GO:0006508">
    <property type="term" value="P:proteolysis"/>
    <property type="evidence" value="ECO:0007669"/>
    <property type="project" value="UniProtKB-KW"/>
</dbReference>